<proteinExistence type="predicted"/>
<comment type="caution">
    <text evidence="6">The sequence shown here is derived from an EMBL/GenBank/DDBJ whole genome shotgun (WGS) entry which is preliminary data.</text>
</comment>
<dbReference type="InterPro" id="IPR019489">
    <property type="entry name" value="Clp_ATPase_C"/>
</dbReference>
<dbReference type="Proteomes" id="UP000326912">
    <property type="component" value="Unassembled WGS sequence"/>
</dbReference>
<dbReference type="InterPro" id="IPR027417">
    <property type="entry name" value="P-loop_NTPase"/>
</dbReference>
<dbReference type="InterPro" id="IPR001270">
    <property type="entry name" value="ClpA/B"/>
</dbReference>
<accession>A0A5J4KIP8</accession>
<dbReference type="Gene3D" id="3.40.50.300">
    <property type="entry name" value="P-loop containing nucleotide triphosphate hydrolases"/>
    <property type="match status" value="1"/>
</dbReference>
<dbReference type="Pfam" id="PF07724">
    <property type="entry name" value="AAA_2"/>
    <property type="match status" value="1"/>
</dbReference>
<evidence type="ECO:0000259" key="4">
    <source>
        <dbReference type="SMART" id="SM00382"/>
    </source>
</evidence>
<dbReference type="InterPro" id="IPR003959">
    <property type="entry name" value="ATPase_AAA_core"/>
</dbReference>
<evidence type="ECO:0000256" key="3">
    <source>
        <dbReference type="ARBA" id="ARBA00023186"/>
    </source>
</evidence>
<dbReference type="FunFam" id="3.40.50.300:FF:000025">
    <property type="entry name" value="ATP-dependent Clp protease subunit"/>
    <property type="match status" value="1"/>
</dbReference>
<dbReference type="GO" id="GO:0005524">
    <property type="term" value="F:ATP binding"/>
    <property type="evidence" value="ECO:0007669"/>
    <property type="project" value="UniProtKB-KW"/>
</dbReference>
<protein>
    <recommendedName>
        <fullName evidence="8">AAA+ ATPase domain-containing protein</fullName>
    </recommendedName>
</protein>
<dbReference type="InterPro" id="IPR050130">
    <property type="entry name" value="ClpA_ClpB"/>
</dbReference>
<keyword evidence="1" id="KW-0547">Nucleotide-binding</keyword>
<dbReference type="CDD" id="cd19499">
    <property type="entry name" value="RecA-like_ClpB_Hsp104-like"/>
    <property type="match status" value="1"/>
</dbReference>
<dbReference type="SMART" id="SM00382">
    <property type="entry name" value="AAA"/>
    <property type="match status" value="1"/>
</dbReference>
<organism evidence="6 7">
    <name type="scientific">Dictyobacter vulcani</name>
    <dbReference type="NCBI Taxonomy" id="2607529"/>
    <lineage>
        <taxon>Bacteria</taxon>
        <taxon>Bacillati</taxon>
        <taxon>Chloroflexota</taxon>
        <taxon>Ktedonobacteria</taxon>
        <taxon>Ktedonobacterales</taxon>
        <taxon>Dictyobacteraceae</taxon>
        <taxon>Dictyobacter</taxon>
    </lineage>
</organism>
<reference evidence="6 7" key="1">
    <citation type="submission" date="2019-10" db="EMBL/GenBank/DDBJ databases">
        <title>Dictyobacter vulcani sp. nov., within the class Ktedonobacteria, isolated from soil of volcanic Mt. Zao.</title>
        <authorList>
            <person name="Zheng Y."/>
            <person name="Wang C.M."/>
            <person name="Sakai Y."/>
            <person name="Abe K."/>
            <person name="Yokota A."/>
            <person name="Yabe S."/>
        </authorList>
    </citation>
    <scope>NUCLEOTIDE SEQUENCE [LARGE SCALE GENOMIC DNA]</scope>
    <source>
        <strain evidence="6 7">W12</strain>
    </source>
</reference>
<dbReference type="SUPFAM" id="SSF52540">
    <property type="entry name" value="P-loop containing nucleoside triphosphate hydrolases"/>
    <property type="match status" value="1"/>
</dbReference>
<feature type="domain" description="Clp ATPase C-terminal" evidence="5">
    <location>
        <begin position="199"/>
        <end position="288"/>
    </location>
</feature>
<dbReference type="SMART" id="SM01086">
    <property type="entry name" value="ClpB_D2-small"/>
    <property type="match status" value="1"/>
</dbReference>
<evidence type="ECO:0000259" key="5">
    <source>
        <dbReference type="SMART" id="SM01086"/>
    </source>
</evidence>
<evidence type="ECO:0000256" key="2">
    <source>
        <dbReference type="ARBA" id="ARBA00022840"/>
    </source>
</evidence>
<sequence>MARAIRRSRANVRDSRRPIGSFVFVGPTGVGKTELARALATTLFGTEDAILKLDMSEFMESHNASRLISAPPGYVGYDQAGQLTEAIRRRPYSVVLFDEVEKAHPKVFDLLLQVLEDGCLTDAHGLKVDFKHTIIILTSNIGTTHAQPGSMTFTAQRGEKELRLANQQRMREPIMKGLKEVFRPELLNRIDETIIFHPLDITHLREIVDLMISRTQQRVAARSIELHVSALARALLVERGYDAEYGARPLRRTVERLLEDTLAEALLRGKCIPGDVVIADVVDSEIAITIQSATDVVLSSSINRTGHAAA</sequence>
<evidence type="ECO:0000313" key="6">
    <source>
        <dbReference type="EMBL" id="GER86802.1"/>
    </source>
</evidence>
<keyword evidence="2" id="KW-0067">ATP-binding</keyword>
<feature type="domain" description="AAA+ ATPase" evidence="4">
    <location>
        <begin position="18"/>
        <end position="169"/>
    </location>
</feature>
<keyword evidence="7" id="KW-1185">Reference proteome</keyword>
<name>A0A5J4KIP8_9CHLR</name>
<gene>
    <name evidence="6" type="ORF">KDW_09640</name>
</gene>
<dbReference type="PANTHER" id="PTHR11638:SF18">
    <property type="entry name" value="HEAT SHOCK PROTEIN 104"/>
    <property type="match status" value="1"/>
</dbReference>
<evidence type="ECO:0000256" key="1">
    <source>
        <dbReference type="ARBA" id="ARBA00022741"/>
    </source>
</evidence>
<dbReference type="EMBL" id="BKZW01000001">
    <property type="protein sequence ID" value="GER86802.1"/>
    <property type="molecule type" value="Genomic_DNA"/>
</dbReference>
<dbReference type="GO" id="GO:0016887">
    <property type="term" value="F:ATP hydrolysis activity"/>
    <property type="evidence" value="ECO:0007669"/>
    <property type="project" value="InterPro"/>
</dbReference>
<dbReference type="InterPro" id="IPR003593">
    <property type="entry name" value="AAA+_ATPase"/>
</dbReference>
<dbReference type="Gene3D" id="1.10.8.60">
    <property type="match status" value="1"/>
</dbReference>
<evidence type="ECO:0008006" key="8">
    <source>
        <dbReference type="Google" id="ProtNLM"/>
    </source>
</evidence>
<dbReference type="PRINTS" id="PR00300">
    <property type="entry name" value="CLPPROTEASEA"/>
</dbReference>
<evidence type="ECO:0000313" key="7">
    <source>
        <dbReference type="Proteomes" id="UP000326912"/>
    </source>
</evidence>
<keyword evidence="3" id="KW-0143">Chaperone</keyword>
<dbReference type="AlphaFoldDB" id="A0A5J4KIP8"/>
<dbReference type="GO" id="GO:0034605">
    <property type="term" value="P:cellular response to heat"/>
    <property type="evidence" value="ECO:0007669"/>
    <property type="project" value="TreeGrafter"/>
</dbReference>
<dbReference type="RefSeq" id="WP_198925192.1">
    <property type="nucleotide sequence ID" value="NZ_BKZW01000001.1"/>
</dbReference>
<dbReference type="GO" id="GO:0005737">
    <property type="term" value="C:cytoplasm"/>
    <property type="evidence" value="ECO:0007669"/>
    <property type="project" value="TreeGrafter"/>
</dbReference>
<dbReference type="Pfam" id="PF10431">
    <property type="entry name" value="ClpB_D2-small"/>
    <property type="match status" value="1"/>
</dbReference>
<dbReference type="PANTHER" id="PTHR11638">
    <property type="entry name" value="ATP-DEPENDENT CLP PROTEASE"/>
    <property type="match status" value="1"/>
</dbReference>